<protein>
    <recommendedName>
        <fullName evidence="3">DUF4221 domain-containing protein</fullName>
    </recommendedName>
</protein>
<accession>A0A1I2FUQ6</accession>
<dbReference type="AlphaFoldDB" id="A0A1I2FUQ6"/>
<dbReference type="EMBL" id="FONY01000015">
    <property type="protein sequence ID" value="SFF09164.1"/>
    <property type="molecule type" value="Genomic_DNA"/>
</dbReference>
<dbReference type="STRING" id="1003.SAMN04488541_101585"/>
<dbReference type="Proteomes" id="UP000199513">
    <property type="component" value="Unassembled WGS sequence"/>
</dbReference>
<keyword evidence="2" id="KW-1185">Reference proteome</keyword>
<dbReference type="Pfam" id="PF13970">
    <property type="entry name" value="DUF4221"/>
    <property type="match status" value="1"/>
</dbReference>
<proteinExistence type="predicted"/>
<evidence type="ECO:0008006" key="3">
    <source>
        <dbReference type="Google" id="ProtNLM"/>
    </source>
</evidence>
<dbReference type="InterPro" id="IPR025316">
    <property type="entry name" value="DUF4221"/>
</dbReference>
<gene>
    <name evidence="1" type="ORF">SAMN04488541_101585</name>
</gene>
<evidence type="ECO:0000313" key="2">
    <source>
        <dbReference type="Proteomes" id="UP000199513"/>
    </source>
</evidence>
<sequence length="403" mass="47377">MKNFFIFVFVSFLVSLLSCSYKEEDTSEIQQEEKGGLILSYDSIAISIDSSYLRFYNPHSFLKIKDTLLYYGYNHHNHSIDLFSLSNISIIKKINLDKEGPNGVAEAHSLFVSSPDSLFISNENESTLYLVSGKGKVLKKWALWKILPQKFYEKNRYSATLEYPLIYDKHQNTVYIRLFDYEYGSKNPDYQKGFQKAILGKLNLSNSQFTILPVFYPEDIQKNYKGYLQHMMCIFPLLDEENRLQKLFFTFAASPNISYYDVQKQQYIISDGKSTLTENEIENLSWADRRDEDKKMQHFVKQVNFMFTAFDASCNRGYRFHLGKLPEGITDMRNSVLKQKLVLTIFNENLKIMKEVDFAAHRNVGLRFFYPFNGKLYIPCFDEKREDLLKFLIVQFNEKDLQK</sequence>
<dbReference type="RefSeq" id="WP_091544677.1">
    <property type="nucleotide sequence ID" value="NZ_FONY01000015.1"/>
</dbReference>
<dbReference type="OrthoDB" id="1466769at2"/>
<reference evidence="1 2" key="1">
    <citation type="submission" date="2016-10" db="EMBL/GenBank/DDBJ databases">
        <authorList>
            <person name="de Groot N.N."/>
        </authorList>
    </citation>
    <scope>NUCLEOTIDE SEQUENCE [LARGE SCALE GENOMIC DNA]</scope>
    <source>
        <strain>GEY</strain>
        <strain evidence="2">DSM 9560</strain>
    </source>
</reference>
<name>A0A1I2FUQ6_9BACT</name>
<evidence type="ECO:0000313" key="1">
    <source>
        <dbReference type="EMBL" id="SFF09164.1"/>
    </source>
</evidence>
<dbReference type="PROSITE" id="PS51257">
    <property type="entry name" value="PROKAR_LIPOPROTEIN"/>
    <property type="match status" value="1"/>
</dbReference>
<organism evidence="1 2">
    <name type="scientific">Thermoflexibacter ruber</name>
    <dbReference type="NCBI Taxonomy" id="1003"/>
    <lineage>
        <taxon>Bacteria</taxon>
        <taxon>Pseudomonadati</taxon>
        <taxon>Bacteroidota</taxon>
        <taxon>Cytophagia</taxon>
        <taxon>Cytophagales</taxon>
        <taxon>Thermoflexibacteraceae</taxon>
        <taxon>Thermoflexibacter</taxon>
    </lineage>
</organism>